<dbReference type="GO" id="GO:0044773">
    <property type="term" value="P:mitotic DNA damage checkpoint signaling"/>
    <property type="evidence" value="ECO:0007669"/>
    <property type="project" value="TreeGrafter"/>
</dbReference>
<dbReference type="SMART" id="SM00220">
    <property type="entry name" value="S_TKc"/>
    <property type="match status" value="1"/>
</dbReference>
<dbReference type="GO" id="GO:0005634">
    <property type="term" value="C:nucleus"/>
    <property type="evidence" value="ECO:0007669"/>
    <property type="project" value="TreeGrafter"/>
</dbReference>
<dbReference type="AlphaFoldDB" id="A0A6C0F5Z8"/>
<dbReference type="EMBL" id="MN738791">
    <property type="protein sequence ID" value="QHT37216.1"/>
    <property type="molecule type" value="Genomic_DNA"/>
</dbReference>
<dbReference type="InterPro" id="IPR011006">
    <property type="entry name" value="CheY-like_superfamily"/>
</dbReference>
<proteinExistence type="predicted"/>
<dbReference type="InterPro" id="IPR011009">
    <property type="entry name" value="Kinase-like_dom_sf"/>
</dbReference>
<evidence type="ECO:0000259" key="2">
    <source>
        <dbReference type="PROSITE" id="PS50110"/>
    </source>
</evidence>
<dbReference type="PROSITE" id="PS00108">
    <property type="entry name" value="PROTEIN_KINASE_ST"/>
    <property type="match status" value="1"/>
</dbReference>
<organism evidence="3">
    <name type="scientific">viral metagenome</name>
    <dbReference type="NCBI Taxonomy" id="1070528"/>
    <lineage>
        <taxon>unclassified sequences</taxon>
        <taxon>metagenomes</taxon>
        <taxon>organismal metagenomes</taxon>
    </lineage>
</organism>
<feature type="domain" description="Response regulatory" evidence="2">
    <location>
        <begin position="275"/>
        <end position="378"/>
    </location>
</feature>
<dbReference type="Pfam" id="PF00072">
    <property type="entry name" value="Response_reg"/>
    <property type="match status" value="1"/>
</dbReference>
<accession>A0A6C0F5Z8</accession>
<dbReference type="PANTHER" id="PTHR44167:SF24">
    <property type="entry name" value="SERINE_THREONINE-PROTEIN KINASE CHK2"/>
    <property type="match status" value="1"/>
</dbReference>
<dbReference type="GO" id="GO:0005524">
    <property type="term" value="F:ATP binding"/>
    <property type="evidence" value="ECO:0007669"/>
    <property type="project" value="InterPro"/>
</dbReference>
<name>A0A6C0F5Z8_9ZZZZ</name>
<feature type="domain" description="Protein kinase" evidence="1">
    <location>
        <begin position="19"/>
        <end position="263"/>
    </location>
</feature>
<dbReference type="GO" id="GO:0004674">
    <property type="term" value="F:protein serine/threonine kinase activity"/>
    <property type="evidence" value="ECO:0007669"/>
    <property type="project" value="TreeGrafter"/>
</dbReference>
<dbReference type="CDD" id="cd00156">
    <property type="entry name" value="REC"/>
    <property type="match status" value="1"/>
</dbReference>
<dbReference type="Gene3D" id="3.40.50.2300">
    <property type="match status" value="1"/>
</dbReference>
<dbReference type="GO" id="GO:0000160">
    <property type="term" value="P:phosphorelay signal transduction system"/>
    <property type="evidence" value="ECO:0007669"/>
    <property type="project" value="InterPro"/>
</dbReference>
<dbReference type="Pfam" id="PF00069">
    <property type="entry name" value="Pkinase"/>
    <property type="match status" value="1"/>
</dbReference>
<dbReference type="SUPFAM" id="SSF56112">
    <property type="entry name" value="Protein kinase-like (PK-like)"/>
    <property type="match status" value="1"/>
</dbReference>
<dbReference type="PROSITE" id="PS50110">
    <property type="entry name" value="RESPONSE_REGULATORY"/>
    <property type="match status" value="1"/>
</dbReference>
<protein>
    <recommendedName>
        <fullName evidence="4">Protein kinase domain-containing protein</fullName>
    </recommendedName>
</protein>
<dbReference type="SUPFAM" id="SSF52172">
    <property type="entry name" value="CheY-like"/>
    <property type="match status" value="1"/>
</dbReference>
<evidence type="ECO:0000259" key="1">
    <source>
        <dbReference type="PROSITE" id="PS50011"/>
    </source>
</evidence>
<dbReference type="Gene3D" id="1.10.510.10">
    <property type="entry name" value="Transferase(Phosphotransferase) domain 1"/>
    <property type="match status" value="1"/>
</dbReference>
<dbReference type="InterPro" id="IPR001789">
    <property type="entry name" value="Sig_transdc_resp-reg_receiver"/>
</dbReference>
<dbReference type="PROSITE" id="PS50011">
    <property type="entry name" value="PROTEIN_KINASE_DOM"/>
    <property type="match status" value="1"/>
</dbReference>
<sequence length="378" mass="43825">MGCITSKPFKHIKIDYEKPKTLVCFNNGKFGDFYVNNKNLYTFTKGLNLKNKSNSYRTICKEVKVFDLPINKYIITALDIYRDKLNVYIEMPKYHQTLLTYTDNNNGLMTNESIDVINNITRGLKYLHDNEIIHNDIKPSNILLNDTTDSCVLADFGFNNELGICGTYGYIAPEKYNGYTDYYNDIWSLGITMLHCISNSSVIDILCYNNSVSPDKASDFTYEEMFKFYINPNPILVHLLMNMLKTNTDIRYSIEDICIHPLLIPGIEKIHHKDTVLIIDDDPVHLKILAQKMKMKNINVHTSNCVMNASYLLSLNKYDCIISDLYMPIVNGNELHEMINLPNFHLISAYENIDYYDVILKSDFNKLIRIVYSDFEIM</sequence>
<dbReference type="InterPro" id="IPR008271">
    <property type="entry name" value="Ser/Thr_kinase_AS"/>
</dbReference>
<evidence type="ECO:0000313" key="3">
    <source>
        <dbReference type="EMBL" id="QHT37216.1"/>
    </source>
</evidence>
<dbReference type="PANTHER" id="PTHR44167">
    <property type="entry name" value="OVARIAN-SPECIFIC SERINE/THREONINE-PROTEIN KINASE LOK-RELATED"/>
    <property type="match status" value="1"/>
</dbReference>
<evidence type="ECO:0008006" key="4">
    <source>
        <dbReference type="Google" id="ProtNLM"/>
    </source>
</evidence>
<dbReference type="InterPro" id="IPR000719">
    <property type="entry name" value="Prot_kinase_dom"/>
</dbReference>
<reference evidence="3" key="1">
    <citation type="journal article" date="2020" name="Nature">
        <title>Giant virus diversity and host interactions through global metagenomics.</title>
        <authorList>
            <person name="Schulz F."/>
            <person name="Roux S."/>
            <person name="Paez-Espino D."/>
            <person name="Jungbluth S."/>
            <person name="Walsh D.A."/>
            <person name="Denef V.J."/>
            <person name="McMahon K.D."/>
            <person name="Konstantinidis K.T."/>
            <person name="Eloe-Fadrosh E.A."/>
            <person name="Kyrpides N.C."/>
            <person name="Woyke T."/>
        </authorList>
    </citation>
    <scope>NUCLEOTIDE SEQUENCE</scope>
    <source>
        <strain evidence="3">GVMAG-S-ERX555967-131</strain>
    </source>
</reference>